<dbReference type="GO" id="GO:0016020">
    <property type="term" value="C:membrane"/>
    <property type="evidence" value="ECO:0007669"/>
    <property type="project" value="UniProtKB-SubCell"/>
</dbReference>
<dbReference type="InterPro" id="IPR001204">
    <property type="entry name" value="Phos_transporter"/>
</dbReference>
<dbReference type="PANTHER" id="PTHR11101:SF80">
    <property type="entry name" value="PHOSPHATE TRANSPORTER"/>
    <property type="match status" value="1"/>
</dbReference>
<feature type="transmembrane region" description="Helical" evidence="8">
    <location>
        <begin position="213"/>
        <end position="236"/>
    </location>
</feature>
<feature type="transmembrane region" description="Helical" evidence="8">
    <location>
        <begin position="458"/>
        <end position="478"/>
    </location>
</feature>
<evidence type="ECO:0000256" key="5">
    <source>
        <dbReference type="ARBA" id="ARBA00022692"/>
    </source>
</evidence>
<dbReference type="Pfam" id="PF01384">
    <property type="entry name" value="PHO4"/>
    <property type="match status" value="1"/>
</dbReference>
<proteinExistence type="inferred from homology"/>
<keyword evidence="5 8" id="KW-0812">Transmembrane</keyword>
<comment type="caution">
    <text evidence="9">The sequence shown here is derived from an EMBL/GenBank/DDBJ whole genome shotgun (WGS) entry which is preliminary data.</text>
</comment>
<evidence type="ECO:0000256" key="8">
    <source>
        <dbReference type="RuleBase" id="RU363058"/>
    </source>
</evidence>
<feature type="transmembrane region" description="Helical" evidence="8">
    <location>
        <begin position="45"/>
        <end position="67"/>
    </location>
</feature>
<feature type="transmembrane region" description="Helical" evidence="8">
    <location>
        <begin position="88"/>
        <end position="109"/>
    </location>
</feature>
<organism evidence="9 10">
    <name type="scientific">Patella caerulea</name>
    <name type="common">Rayed Mediterranean limpet</name>
    <dbReference type="NCBI Taxonomy" id="87958"/>
    <lineage>
        <taxon>Eukaryota</taxon>
        <taxon>Metazoa</taxon>
        <taxon>Spiralia</taxon>
        <taxon>Lophotrochozoa</taxon>
        <taxon>Mollusca</taxon>
        <taxon>Gastropoda</taxon>
        <taxon>Patellogastropoda</taxon>
        <taxon>Patelloidea</taxon>
        <taxon>Patellidae</taxon>
        <taxon>Patella</taxon>
    </lineage>
</organism>
<accession>A0AAN8K975</accession>
<evidence type="ECO:0000313" key="9">
    <source>
        <dbReference type="EMBL" id="KAK6186994.1"/>
    </source>
</evidence>
<dbReference type="Proteomes" id="UP001347796">
    <property type="component" value="Unassembled WGS sequence"/>
</dbReference>
<keyword evidence="10" id="KW-1185">Reference proteome</keyword>
<evidence type="ECO:0000256" key="1">
    <source>
        <dbReference type="ARBA" id="ARBA00004141"/>
    </source>
</evidence>
<feature type="transmembrane region" description="Helical" evidence="8">
    <location>
        <begin position="141"/>
        <end position="163"/>
    </location>
</feature>
<reference evidence="9 10" key="1">
    <citation type="submission" date="2024-01" db="EMBL/GenBank/DDBJ databases">
        <title>The genome of the rayed Mediterranean limpet Patella caerulea (Linnaeus, 1758).</title>
        <authorList>
            <person name="Anh-Thu Weber A."/>
            <person name="Halstead-Nussloch G."/>
        </authorList>
    </citation>
    <scope>NUCLEOTIDE SEQUENCE [LARGE SCALE GENOMIC DNA]</scope>
    <source>
        <strain evidence="9">AATW-2023a</strain>
        <tissue evidence="9">Whole specimen</tissue>
    </source>
</reference>
<keyword evidence="6 8" id="KW-1133">Transmembrane helix</keyword>
<evidence type="ECO:0000313" key="10">
    <source>
        <dbReference type="Proteomes" id="UP001347796"/>
    </source>
</evidence>
<evidence type="ECO:0000256" key="2">
    <source>
        <dbReference type="ARBA" id="ARBA00009916"/>
    </source>
</evidence>
<evidence type="ECO:0000256" key="7">
    <source>
        <dbReference type="ARBA" id="ARBA00023136"/>
    </source>
</evidence>
<gene>
    <name evidence="9" type="ORF">SNE40_006248</name>
</gene>
<dbReference type="GO" id="GO:0005315">
    <property type="term" value="F:phosphate transmembrane transporter activity"/>
    <property type="evidence" value="ECO:0007669"/>
    <property type="project" value="InterPro"/>
</dbReference>
<name>A0AAN8K975_PATCE</name>
<keyword evidence="3 8" id="KW-0813">Transport</keyword>
<dbReference type="AlphaFoldDB" id="A0AAN8K975"/>
<comment type="similarity">
    <text evidence="2 8">Belongs to the inorganic phosphate transporter (PiT) (TC 2.A.20) family.</text>
</comment>
<protein>
    <recommendedName>
        <fullName evidence="8">Phosphate transporter</fullName>
    </recommendedName>
</protein>
<evidence type="ECO:0000256" key="4">
    <source>
        <dbReference type="ARBA" id="ARBA00022592"/>
    </source>
</evidence>
<comment type="function">
    <text evidence="8">Sodium-phosphate symporter.</text>
</comment>
<comment type="subcellular location">
    <subcellularLocation>
        <location evidence="1 8">Membrane</location>
        <topology evidence="1 8">Multi-pass membrane protein</topology>
    </subcellularLocation>
</comment>
<feature type="transmembrane region" description="Helical" evidence="8">
    <location>
        <begin position="420"/>
        <end position="437"/>
    </location>
</feature>
<keyword evidence="7 8" id="KW-0472">Membrane</keyword>
<evidence type="ECO:0000256" key="3">
    <source>
        <dbReference type="ARBA" id="ARBA00022448"/>
    </source>
</evidence>
<keyword evidence="4 8" id="KW-0592">Phosphate transport</keyword>
<sequence length="534" mass="57527">MSIPEEWLWPVIVGFIIAFVLAFGIGANDVANSFGTSVGSKVLTLFQACILATIFEILGAILIGSRVSDTIRKGIIDVSPYNGSESSLIMGNVAALGGTCIWLLTATALRLPVSATHSIVGATIGFSLVAQGVRGIGWMKLGMIIGSWFISPLMSGVVSMLLFMLLRKLVLSKEKPLEPGLRTLPIFYGVTVVINAFSVFYDGSQLLHFHEIPLYGVMILSFGLGIVICIVVRFVVVPMQRKRILADLKAAENPESIENGYVATENVDMNIESGLLKNDPNQNENKNAKNKLDTPIVKNQGRRKIPNPFKKKVKIPEKEESTVTTIVTDIDAESAPLKIKDIEADSPDVTISNQSLTRGRDEVKDKPEAARLFSFLQILTAIFGSFAHGGNDVSNAIGPVVALWMISNEGTVMQKAPTPIWILLFGGVGISIGLCVWGRRVMKTMGEDLSKITPSSGFCIEIGSALTVLVASNVGIPISTTHCKVGSIVFVGRARSNENVDWSLFRNIIVAWLVTLPISGGLSAAIYAGLRLTI</sequence>
<dbReference type="EMBL" id="JAZGQO010000005">
    <property type="protein sequence ID" value="KAK6186994.1"/>
    <property type="molecule type" value="Genomic_DNA"/>
</dbReference>
<feature type="transmembrane region" description="Helical" evidence="8">
    <location>
        <begin position="509"/>
        <end position="530"/>
    </location>
</feature>
<evidence type="ECO:0000256" key="6">
    <source>
        <dbReference type="ARBA" id="ARBA00022989"/>
    </source>
</evidence>
<feature type="transmembrane region" description="Helical" evidence="8">
    <location>
        <begin position="7"/>
        <end position="25"/>
    </location>
</feature>
<feature type="transmembrane region" description="Helical" evidence="8">
    <location>
        <begin position="369"/>
        <end position="387"/>
    </location>
</feature>
<dbReference type="PANTHER" id="PTHR11101">
    <property type="entry name" value="PHOSPHATE TRANSPORTER"/>
    <property type="match status" value="1"/>
</dbReference>
<dbReference type="GO" id="GO:0035435">
    <property type="term" value="P:phosphate ion transmembrane transport"/>
    <property type="evidence" value="ECO:0007669"/>
    <property type="project" value="TreeGrafter"/>
</dbReference>
<feature type="transmembrane region" description="Helical" evidence="8">
    <location>
        <begin position="184"/>
        <end position="201"/>
    </location>
</feature>